<dbReference type="SMART" id="SM00708">
    <property type="entry name" value="PhBP"/>
    <property type="match status" value="1"/>
</dbReference>
<feature type="chain" id="PRO_5015664882" evidence="5">
    <location>
        <begin position="19"/>
        <end position="144"/>
    </location>
</feature>
<keyword evidence="4 5" id="KW-0732">Signal</keyword>
<dbReference type="InterPro" id="IPR036728">
    <property type="entry name" value="PBP_GOBP_sf"/>
</dbReference>
<feature type="signal peptide" evidence="5">
    <location>
        <begin position="1"/>
        <end position="18"/>
    </location>
</feature>
<evidence type="ECO:0000313" key="6">
    <source>
        <dbReference type="EMBL" id="AWC08427.1"/>
    </source>
</evidence>
<dbReference type="InterPro" id="IPR006170">
    <property type="entry name" value="PBP/GOBP"/>
</dbReference>
<evidence type="ECO:0000256" key="3">
    <source>
        <dbReference type="ARBA" id="ARBA00022525"/>
    </source>
</evidence>
<dbReference type="CDD" id="cd23992">
    <property type="entry name" value="PBP_GOBP"/>
    <property type="match status" value="1"/>
</dbReference>
<evidence type="ECO:0000256" key="5">
    <source>
        <dbReference type="SAM" id="SignalP"/>
    </source>
</evidence>
<evidence type="ECO:0000256" key="1">
    <source>
        <dbReference type="ARBA" id="ARBA00004613"/>
    </source>
</evidence>
<dbReference type="PANTHER" id="PTHR11857">
    <property type="entry name" value="ODORANT BINDING PROTEIN-RELATED"/>
    <property type="match status" value="1"/>
</dbReference>
<dbReference type="SUPFAM" id="SSF47565">
    <property type="entry name" value="Insect pheromone/odorant-binding proteins"/>
    <property type="match status" value="1"/>
</dbReference>
<accession>A0A2S0X9G9</accession>
<dbReference type="EMBL" id="MG544136">
    <property type="protein sequence ID" value="AWC08427.1"/>
    <property type="molecule type" value="mRNA"/>
</dbReference>
<name>A0A2S0X9G9_9DIPT</name>
<sequence length="144" mass="15374">MSLSVKFLLLVCAIGVHAKPLSEEERQAMFTDLLTNCKAQEGASDSDIQEMINHQPPSTHAGQCLNACTMEAVGIMKDGRLSVEGSIKVGEMIGDAARIKNIEVVSRECESTVGSDRCDTALQIALCVNKSAAAHGIDPVKELM</sequence>
<comment type="similarity">
    <text evidence="2">Belongs to the PBP/GOBP family.</text>
</comment>
<dbReference type="GO" id="GO:0007608">
    <property type="term" value="P:sensory perception of smell"/>
    <property type="evidence" value="ECO:0007669"/>
    <property type="project" value="TreeGrafter"/>
</dbReference>
<dbReference type="AlphaFoldDB" id="A0A2S0X9G9"/>
<comment type="subcellular location">
    <subcellularLocation>
        <location evidence="1">Secreted</location>
    </subcellularLocation>
</comment>
<gene>
    <name evidence="6" type="primary">OBP16</name>
</gene>
<organism evidence="6">
    <name type="scientific">Bradysia odoriphaga</name>
    <dbReference type="NCBI Taxonomy" id="1564500"/>
    <lineage>
        <taxon>Eukaryota</taxon>
        <taxon>Metazoa</taxon>
        <taxon>Ecdysozoa</taxon>
        <taxon>Arthropoda</taxon>
        <taxon>Hexapoda</taxon>
        <taxon>Insecta</taxon>
        <taxon>Pterygota</taxon>
        <taxon>Neoptera</taxon>
        <taxon>Endopterygota</taxon>
        <taxon>Diptera</taxon>
        <taxon>Nematocera</taxon>
        <taxon>Sciaroidea</taxon>
        <taxon>Sciaridae</taxon>
        <taxon>Bradysia</taxon>
    </lineage>
</organism>
<reference evidence="6" key="1">
    <citation type="journal article" date="2018" name="Front. Physiol.">
        <title>Sex- and Tissue-Specific Expression Profiles of Odorant Binding Protein and Chemosensory Protein Genes in Bradysia odoriphaga (Diptera: Sciaridae).</title>
        <authorList>
            <person name="Zhao Y."/>
            <person name="Ding J."/>
            <person name="Zhang Z."/>
            <person name="Liu F."/>
            <person name="Zhou C."/>
            <person name="Mu W."/>
        </authorList>
    </citation>
    <scope>NUCLEOTIDE SEQUENCE</scope>
</reference>
<dbReference type="Gene3D" id="1.10.238.20">
    <property type="entry name" value="Pheromone/general odorant binding protein domain"/>
    <property type="match status" value="1"/>
</dbReference>
<dbReference type="GO" id="GO:0005549">
    <property type="term" value="F:odorant binding"/>
    <property type="evidence" value="ECO:0007669"/>
    <property type="project" value="InterPro"/>
</dbReference>
<dbReference type="GO" id="GO:0005615">
    <property type="term" value="C:extracellular space"/>
    <property type="evidence" value="ECO:0007669"/>
    <property type="project" value="TreeGrafter"/>
</dbReference>
<dbReference type="Pfam" id="PF01395">
    <property type="entry name" value="PBP_GOBP"/>
    <property type="match status" value="1"/>
</dbReference>
<keyword evidence="3" id="KW-0964">Secreted</keyword>
<evidence type="ECO:0000256" key="4">
    <source>
        <dbReference type="ARBA" id="ARBA00022729"/>
    </source>
</evidence>
<protein>
    <submittedName>
        <fullName evidence="6">Odorant-binding protein 16</fullName>
    </submittedName>
</protein>
<evidence type="ECO:0000256" key="2">
    <source>
        <dbReference type="ARBA" id="ARBA00008098"/>
    </source>
</evidence>
<dbReference type="PANTHER" id="PTHR11857:SF42">
    <property type="entry name" value="GENERAL ODORANT-BINDING PROTEIN 19D-RELATED"/>
    <property type="match status" value="1"/>
</dbReference>
<proteinExistence type="evidence at transcript level"/>